<dbReference type="STRING" id="1384056.N787_05790"/>
<dbReference type="PANTHER" id="PTHR38687:SF1">
    <property type="entry name" value="CELL DIVISION PROTEIN DEDD"/>
    <property type="match status" value="1"/>
</dbReference>
<evidence type="ECO:0000256" key="2">
    <source>
        <dbReference type="SAM" id="Phobius"/>
    </source>
</evidence>
<feature type="domain" description="SPOR" evidence="3">
    <location>
        <begin position="161"/>
        <end position="240"/>
    </location>
</feature>
<evidence type="ECO:0000313" key="4">
    <source>
        <dbReference type="EMBL" id="KFN41585.1"/>
    </source>
</evidence>
<dbReference type="OrthoDB" id="7069135at2"/>
<proteinExistence type="predicted"/>
<evidence type="ECO:0000313" key="5">
    <source>
        <dbReference type="Proteomes" id="UP000029393"/>
    </source>
</evidence>
<evidence type="ECO:0000256" key="1">
    <source>
        <dbReference type="SAM" id="MobiDB-lite"/>
    </source>
</evidence>
<dbReference type="GO" id="GO:0030428">
    <property type="term" value="C:cell septum"/>
    <property type="evidence" value="ECO:0007669"/>
    <property type="project" value="TreeGrafter"/>
</dbReference>
<dbReference type="eggNOG" id="COG3147">
    <property type="taxonomic scope" value="Bacteria"/>
</dbReference>
<name>A0A091BAX0_9GAMM</name>
<keyword evidence="2" id="KW-1133">Transmembrane helix</keyword>
<evidence type="ECO:0000259" key="3">
    <source>
        <dbReference type="PROSITE" id="PS51724"/>
    </source>
</evidence>
<protein>
    <recommendedName>
        <fullName evidence="3">SPOR domain-containing protein</fullName>
    </recommendedName>
</protein>
<comment type="caution">
    <text evidence="4">The sequence shown here is derived from an EMBL/GenBank/DDBJ whole genome shotgun (WGS) entry which is preliminary data.</text>
</comment>
<dbReference type="PROSITE" id="PS51724">
    <property type="entry name" value="SPOR"/>
    <property type="match status" value="2"/>
</dbReference>
<keyword evidence="2" id="KW-0812">Transmembrane</keyword>
<dbReference type="GO" id="GO:0032153">
    <property type="term" value="C:cell division site"/>
    <property type="evidence" value="ECO:0007669"/>
    <property type="project" value="TreeGrafter"/>
</dbReference>
<keyword evidence="2" id="KW-0472">Membrane</keyword>
<feature type="region of interest" description="Disordered" evidence="1">
    <location>
        <begin position="75"/>
        <end position="150"/>
    </location>
</feature>
<keyword evidence="5" id="KW-1185">Reference proteome</keyword>
<feature type="compositionally biased region" description="Low complexity" evidence="1">
    <location>
        <begin position="129"/>
        <end position="141"/>
    </location>
</feature>
<dbReference type="SUPFAM" id="SSF110997">
    <property type="entry name" value="Sporulation related repeat"/>
    <property type="match status" value="2"/>
</dbReference>
<organism evidence="4 5">
    <name type="scientific">Arenimonas metalli CF5-1</name>
    <dbReference type="NCBI Taxonomy" id="1384056"/>
    <lineage>
        <taxon>Bacteria</taxon>
        <taxon>Pseudomonadati</taxon>
        <taxon>Pseudomonadota</taxon>
        <taxon>Gammaproteobacteria</taxon>
        <taxon>Lysobacterales</taxon>
        <taxon>Lysobacteraceae</taxon>
        <taxon>Arenimonas</taxon>
    </lineage>
</organism>
<dbReference type="GO" id="GO:0042834">
    <property type="term" value="F:peptidoglycan binding"/>
    <property type="evidence" value="ECO:0007669"/>
    <property type="project" value="InterPro"/>
</dbReference>
<dbReference type="InterPro" id="IPR052521">
    <property type="entry name" value="Cell_div_SPOR-domain"/>
</dbReference>
<dbReference type="AlphaFoldDB" id="A0A091BAX0"/>
<dbReference type="Gene3D" id="3.30.70.1070">
    <property type="entry name" value="Sporulation related repeat"/>
    <property type="match status" value="2"/>
</dbReference>
<gene>
    <name evidence="4" type="ORF">N787_05790</name>
</gene>
<dbReference type="InterPro" id="IPR036680">
    <property type="entry name" value="SPOR-like_sf"/>
</dbReference>
<dbReference type="GO" id="GO:0032506">
    <property type="term" value="P:cytokinetic process"/>
    <property type="evidence" value="ECO:0007669"/>
    <property type="project" value="TreeGrafter"/>
</dbReference>
<dbReference type="EMBL" id="AVCK01000064">
    <property type="protein sequence ID" value="KFN41585.1"/>
    <property type="molecule type" value="Genomic_DNA"/>
</dbReference>
<dbReference type="PATRIC" id="fig|1384056.3.peg.2673"/>
<accession>A0A091BAX0</accession>
<dbReference type="PANTHER" id="PTHR38687">
    <property type="entry name" value="CELL DIVISION PROTEIN DEDD-RELATED"/>
    <property type="match status" value="1"/>
</dbReference>
<dbReference type="Proteomes" id="UP000029393">
    <property type="component" value="Unassembled WGS sequence"/>
</dbReference>
<dbReference type="Pfam" id="PF05036">
    <property type="entry name" value="SPOR"/>
    <property type="match status" value="2"/>
</dbReference>
<feature type="domain" description="SPOR" evidence="3">
    <location>
        <begin position="260"/>
        <end position="339"/>
    </location>
</feature>
<feature type="transmembrane region" description="Helical" evidence="2">
    <location>
        <begin position="9"/>
        <end position="27"/>
    </location>
</feature>
<reference evidence="4 5" key="1">
    <citation type="submission" date="2013-09" db="EMBL/GenBank/DDBJ databases">
        <title>Genome sequencing of Arenimonas metalli.</title>
        <authorList>
            <person name="Chen F."/>
            <person name="Wang G."/>
        </authorList>
    </citation>
    <scope>NUCLEOTIDE SEQUENCE [LARGE SCALE GENOMIC DNA]</scope>
    <source>
        <strain evidence="4 5">CF5-1</strain>
    </source>
</reference>
<dbReference type="RefSeq" id="WP_034215395.1">
    <property type="nucleotide sequence ID" value="NZ_AVCK01000064.1"/>
</dbReference>
<dbReference type="InterPro" id="IPR007730">
    <property type="entry name" value="SPOR-like_dom"/>
</dbReference>
<sequence>MDSALKQRLIGAAVLVALAMIFLPMLLKGPDTTEPDAARVPLEMPGAPDQAFETREVPLTLPAPEAPEGGVLGMDPRPAASDDPNAVATVDQTGLPPARTDVEPEPEDAPALAVDAATGLPEPAPAPAPVATAPAPAAATPTPEPAPVAAPAPVEPALPATAAGGRYVVNVGSFSNLANARSLADKLRSRGLPLTSESVDVGGKPAMRLRVGPYGDRTAAEAARLRVESVTGGSAAVVALDAAPAAASSTPAPAPARASTAPSVGFAVQLGALSSEADANALRDRARAAGFVAFHQRVNTDRGAVWRVRVGPEADRAAADRLRDAVRSQLGLPDAIVVPHP</sequence>